<organism evidence="1 2">
    <name type="scientific">Nibea albiflora</name>
    <name type="common">Yellow drum</name>
    <name type="synonym">Corvina albiflora</name>
    <dbReference type="NCBI Taxonomy" id="240163"/>
    <lineage>
        <taxon>Eukaryota</taxon>
        <taxon>Metazoa</taxon>
        <taxon>Chordata</taxon>
        <taxon>Craniata</taxon>
        <taxon>Vertebrata</taxon>
        <taxon>Euteleostomi</taxon>
        <taxon>Actinopterygii</taxon>
        <taxon>Neopterygii</taxon>
        <taxon>Teleostei</taxon>
        <taxon>Neoteleostei</taxon>
        <taxon>Acanthomorphata</taxon>
        <taxon>Eupercaria</taxon>
        <taxon>Sciaenidae</taxon>
        <taxon>Nibea</taxon>
    </lineage>
</organism>
<dbReference type="EMBL" id="CM024798">
    <property type="protein sequence ID" value="KAG8013811.1"/>
    <property type="molecule type" value="Genomic_DNA"/>
</dbReference>
<keyword evidence="2" id="KW-1185">Reference proteome</keyword>
<protein>
    <submittedName>
        <fullName evidence="1">Contactin-associated protein-like 4</fullName>
    </submittedName>
</protein>
<name>A0ACB7FHQ4_NIBAL</name>
<evidence type="ECO:0000313" key="2">
    <source>
        <dbReference type="Proteomes" id="UP000805704"/>
    </source>
</evidence>
<proteinExistence type="predicted"/>
<evidence type="ECO:0000313" key="1">
    <source>
        <dbReference type="EMBL" id="KAG8013811.1"/>
    </source>
</evidence>
<dbReference type="Proteomes" id="UP000805704">
    <property type="component" value="Chromosome 10"/>
</dbReference>
<reference evidence="1" key="1">
    <citation type="submission" date="2020-04" db="EMBL/GenBank/DDBJ databases">
        <title>A chromosome-scale assembly and high-density genetic map of the yellow drum (Nibea albiflora) genome.</title>
        <authorList>
            <person name="Xu D."/>
            <person name="Zhang W."/>
            <person name="Chen R."/>
            <person name="Tan P."/>
            <person name="Wang L."/>
            <person name="Song H."/>
            <person name="Tian L."/>
            <person name="Zhu Q."/>
            <person name="Wang B."/>
        </authorList>
    </citation>
    <scope>NUCLEOTIDE SEQUENCE</scope>
    <source>
        <strain evidence="1">ZJHYS-2018</strain>
    </source>
</reference>
<gene>
    <name evidence="1" type="primary">CNTNAP4.2</name>
    <name evidence="1" type="ORF">GBF38_015993</name>
</gene>
<sequence>MAELPIAPGEVYIEVEYDYEYKAKDRLIVIRQGECYMLVKKTNEDWWQVRKEEGTKAFYVPAQYVREVRKALMPPPKPLPHPPVATGNTPPQGGGALWVKPTSLDLGLHERSAENLHRHESKNRRSPSAQTASSGHHYSPPIHRRDSNHHHPPSSPTDHERALAEILVQGGGSQQDPKGRSSTLPRTRARSPDLVRAPLDVDSTQHCDSAGEERRTNDSESGDELSSSSTEHLQVKTNLKISDSQYGSPPRGWSEEMDEYGHTLYVSDYTNEKWLKHIDEQGRPYYYSADGSRSEWELPKFNHSPPQPSGDAPKSRSLDRKHVEPIVLTKWRHSAYVADPNDKDAPLGPKPTTPDSDSCPSSPKPPTSPSEKCGVLNVTKITEHGKKVRKNWTSSWTVLQGSTLLFAKGQGGGTSWFGGGQSKPEFTVDLRGGSMEWASKDKSSKKHVIELKTRQGTELLIQSENDGVINEWYRALQDTISTHAWESDEAIEEDMPESPGAEKHDKDKENRDSKKGRAMKTSTSMDGSDNKKTRHKLKKFLTRRPTLQAVRDKGYIKGTKVTVPSFVRMCIDHVENNGLCIDGLYRVSGNLAVIQKLRFAVNHDEKVNLVDGKWEDIHVTTGALKMYFRELPEPLFTYAFFHDFVSAIKIPDYKYRVQSIKDLVRQLPKPNHDTMQALFKHLRKVIDHGEENRMTTQSVAIVFGPTLLRPETETWNMAVHMVYQNQIVELILLEYENIFGSYRLHDVCSRCNQCEENSQTPPPRLGFPYQKKAHVTFRSKGRPEITLFILDFVVCDSVFAAAEVCDSALVSNLPPSSFRSSSQLSSSHAPGFAKLNRRDGAGGWSPLTSDRYQWLEVSLGERTRITAVATQGRYGSSDWLTSYLLMFSDTGHNWKQYRQEDSIGSFPGNSNADSVVQYKLQQPAIARFLRLIPLNWNPSGRIGLRLETYWMSLQTRQKHWRNIFMSRCDGWQEETLGFPGASDVVSLDDSSSSSLVYRLSPGGPRRTSRDVISLKFKTLRNSGTLLHAEGEGGLGLSLELERGKLQLLLRQGRTSSSEPRRLASLGSLLDDQHWHHLAVERRGSHLNLTVDKHMERVQIPAEFSHWDVEQLSVGAVQSSQRPLVSKTNFHGCLENLLYNDLNLIELAKNNDQQVTVEGNVTFSCAEPVSVAVTFPGPQSFLQLPVVTASPSSGGLTVGFQFRTWDKAGLLLTFALPQEGGVVWLYLSEARLRLQIHKAGRALLELSAGCPAEEDSHQCENPFNIFKGCMRLLSIDSQPVDLIMVQQRLLGNYSHLQIDMCGIIDRCSPSRCEHGGRCSQSWTVFHCNCSDSGYSGATCHSSVYEQSCEAYKHNGNTSGHFYIDVDGSGPIKPQLVYCNMTEENTWMVIQHNNTELTRLRPSPGGNQHSVHFDYSTEEEQLLAAISQSEHCEQELSYQCRKSRLLNTPEGSPFSWWLGGPGAGRVQTYWGGSQPGSQQCACGLQGDCVDPQHYCNCDADRMEWTEDSGMLTHKESLPVKSLVLGDIQRPGSEAAYRVGPLSCHGDKNFWNAAFFDKETSYLHFPTFHGELSADISFLFKTTASSGVFLENLGIKDFIRIELSSSTQVVFSFDVGNGPLEVRVESSAPLNDNRWHRVRAERNIKEASLRLDELPAATQEAPADGHFHLQLNSQLFIGGTASRQKGFRGCIRSLQLNGVTLDLEERATITPGVSASFKAETSVSYTFKEPYELTRNSSALPSSIYSDMTLRGENVSLSFRTNQSPAVLFYVSSYYREYLALLINKHDTLEVRYKLDSSRDVEVLRSAAKSLADGQLHTVTIRRLTDSVSVQIDQNAREDFNLTSDGEFSAIKSLVLGKVYGSDDLDPDLAGLASLGFTGCLSVVRFNSISPLKAALLHPDTSPVSITGPLIQSNCGSSASANPYEAENTHHLSDQSGSVGSGQPLVNAIRTDSALIGGVIAVVIFVIVTGLAITARFLYRRKETYRNQEVKGVKQDDSQDFPFNNQADSQNASGENPKEYFI</sequence>
<accession>A0ACB7FHQ4</accession>
<comment type="caution">
    <text evidence="1">The sequence shown here is derived from an EMBL/GenBank/DDBJ whole genome shotgun (WGS) entry which is preliminary data.</text>
</comment>